<dbReference type="SUPFAM" id="SSF56219">
    <property type="entry name" value="DNase I-like"/>
    <property type="match status" value="1"/>
</dbReference>
<dbReference type="GO" id="GO:0003824">
    <property type="term" value="F:catalytic activity"/>
    <property type="evidence" value="ECO:0007669"/>
    <property type="project" value="InterPro"/>
</dbReference>
<feature type="domain" description="Endonuclease/exonuclease/phosphatase" evidence="1">
    <location>
        <begin position="6"/>
        <end position="155"/>
    </location>
</feature>
<dbReference type="Gene3D" id="3.60.10.10">
    <property type="entry name" value="Endonuclease/exonuclease/phosphatase"/>
    <property type="match status" value="1"/>
</dbReference>
<dbReference type="InterPro" id="IPR005135">
    <property type="entry name" value="Endo/exonuclease/phosphatase"/>
</dbReference>
<dbReference type="InterPro" id="IPR036691">
    <property type="entry name" value="Endo/exonu/phosph_ase_sf"/>
</dbReference>
<protein>
    <recommendedName>
        <fullName evidence="1">Endonuclease/exonuclease/phosphatase domain-containing protein</fullName>
    </recommendedName>
</protein>
<keyword evidence="3" id="KW-1185">Reference proteome</keyword>
<evidence type="ECO:0000313" key="3">
    <source>
        <dbReference type="Proteomes" id="UP000489600"/>
    </source>
</evidence>
<name>A0A565BV38_9BRAS</name>
<dbReference type="OrthoDB" id="1112214at2759"/>
<comment type="caution">
    <text evidence="2">The sequence shown here is derived from an EMBL/GenBank/DDBJ whole genome shotgun (WGS) entry which is preliminary data.</text>
</comment>
<evidence type="ECO:0000313" key="2">
    <source>
        <dbReference type="EMBL" id="VVB05233.1"/>
    </source>
</evidence>
<accession>A0A565BV38</accession>
<dbReference type="Pfam" id="PF03372">
    <property type="entry name" value="Exo_endo_phos"/>
    <property type="match status" value="1"/>
</dbReference>
<dbReference type="PANTHER" id="PTHR35218">
    <property type="entry name" value="RNASE H DOMAIN-CONTAINING PROTEIN"/>
    <property type="match status" value="1"/>
</dbReference>
<reference evidence="2" key="1">
    <citation type="submission" date="2019-07" db="EMBL/GenBank/DDBJ databases">
        <authorList>
            <person name="Dittberner H."/>
        </authorList>
    </citation>
    <scope>NUCLEOTIDE SEQUENCE [LARGE SCALE GENOMIC DNA]</scope>
</reference>
<dbReference type="Proteomes" id="UP000489600">
    <property type="component" value="Unassembled WGS sequence"/>
</dbReference>
<proteinExistence type="predicted"/>
<gene>
    <name evidence="2" type="ORF">ANE_LOCUS15677</name>
</gene>
<dbReference type="PANTHER" id="PTHR35218:SF7">
    <property type="entry name" value="ENDONUCLEASE_EXONUCLEASE_PHOSPHATASE"/>
    <property type="match status" value="1"/>
</dbReference>
<evidence type="ECO:0000259" key="1">
    <source>
        <dbReference type="Pfam" id="PF03372"/>
    </source>
</evidence>
<dbReference type="AlphaFoldDB" id="A0A565BV38"/>
<dbReference type="EMBL" id="CABITT030000005">
    <property type="protein sequence ID" value="VVB05233.1"/>
    <property type="molecule type" value="Genomic_DNA"/>
</dbReference>
<sequence>MLSFFWNARGINDLNKHQCFRSWRLKNKPFIGCLVETHVLEPNAPSVIASILPGWRMESNYQYSHIGKLWLVWDPAISLVMYKKSLQQITCGVFLAESCRSFTITFVYASNLRAVRRDLWAEIHDIGRNQNLVNSPWLVVGDFNQTLVASDHSLRDEFETVSPGSREMQHCLNDHDACCFRIPNLAPKPKRPFKFNLHLIHHPEFLSIVEEAWRGFRVVGSSMQQTTRHIPIYRRELLKLWRVSSFLNKSFSLARQPLLRRENF</sequence>
<organism evidence="2 3">
    <name type="scientific">Arabis nemorensis</name>
    <dbReference type="NCBI Taxonomy" id="586526"/>
    <lineage>
        <taxon>Eukaryota</taxon>
        <taxon>Viridiplantae</taxon>
        <taxon>Streptophyta</taxon>
        <taxon>Embryophyta</taxon>
        <taxon>Tracheophyta</taxon>
        <taxon>Spermatophyta</taxon>
        <taxon>Magnoliopsida</taxon>
        <taxon>eudicotyledons</taxon>
        <taxon>Gunneridae</taxon>
        <taxon>Pentapetalae</taxon>
        <taxon>rosids</taxon>
        <taxon>malvids</taxon>
        <taxon>Brassicales</taxon>
        <taxon>Brassicaceae</taxon>
        <taxon>Arabideae</taxon>
        <taxon>Arabis</taxon>
    </lineage>
</organism>